<keyword evidence="2" id="KW-1185">Reference proteome</keyword>
<accession>A0A6N8FQH7</accession>
<dbReference type="AlphaFoldDB" id="A0A6N8FQH7"/>
<dbReference type="Proteomes" id="UP000441797">
    <property type="component" value="Unassembled WGS sequence"/>
</dbReference>
<dbReference type="EMBL" id="NAPY01000001">
    <property type="protein sequence ID" value="MUL35084.1"/>
    <property type="molecule type" value="Genomic_DNA"/>
</dbReference>
<protein>
    <submittedName>
        <fullName evidence="1">Uncharacterized protein</fullName>
    </submittedName>
</protein>
<gene>
    <name evidence="1" type="ORF">BWI75_01580</name>
</gene>
<proteinExistence type="predicted"/>
<evidence type="ECO:0000313" key="1">
    <source>
        <dbReference type="EMBL" id="MUL35084.1"/>
    </source>
</evidence>
<organism evidence="1 2">
    <name type="scientific">Gloeocapsopsis dulcis AAB1 = 1H9</name>
    <dbReference type="NCBI Taxonomy" id="1433147"/>
    <lineage>
        <taxon>Bacteria</taxon>
        <taxon>Bacillati</taxon>
        <taxon>Cyanobacteriota</taxon>
        <taxon>Cyanophyceae</taxon>
        <taxon>Oscillatoriophycideae</taxon>
        <taxon>Chroococcales</taxon>
        <taxon>Chroococcaceae</taxon>
        <taxon>Gloeocapsopsis</taxon>
        <taxon>Gloeocapsopsis dulcis</taxon>
    </lineage>
</organism>
<name>A0A6N8FQH7_9CHRO</name>
<sequence length="81" mass="9538">MTTCPCCFDRLLRHIHNHEIYFFCRTCWQEMPVLSEEKCSLQSKDVMRKLPTILHQREKRNASCCGLQNKENVAHTTLVSV</sequence>
<comment type="caution">
    <text evidence="1">The sequence shown here is derived from an EMBL/GenBank/DDBJ whole genome shotgun (WGS) entry which is preliminary data.</text>
</comment>
<reference evidence="1 2" key="1">
    <citation type="journal article" date="2019" name="Front. Microbiol.">
        <title>Genomic Features for Desiccation Tolerance and Sugar Biosynthesis in the Extremophile Gloeocapsopsis sp. UTEX B3054.</title>
        <authorList>
            <person name="Urrejola C."/>
            <person name="Alcorta J."/>
            <person name="Salas L."/>
            <person name="Vasquez M."/>
            <person name="Polz M.F."/>
            <person name="Vicuna R."/>
            <person name="Diez B."/>
        </authorList>
    </citation>
    <scope>NUCLEOTIDE SEQUENCE [LARGE SCALE GENOMIC DNA]</scope>
    <source>
        <strain evidence="1 2">1H9</strain>
    </source>
</reference>
<evidence type="ECO:0000313" key="2">
    <source>
        <dbReference type="Proteomes" id="UP000441797"/>
    </source>
</evidence>